<dbReference type="GO" id="GO:1990281">
    <property type="term" value="C:efflux pump complex"/>
    <property type="evidence" value="ECO:0007669"/>
    <property type="project" value="TreeGrafter"/>
</dbReference>
<dbReference type="Pfam" id="PF25917">
    <property type="entry name" value="BSH_RND"/>
    <property type="match status" value="1"/>
</dbReference>
<name>A0A7C9PG73_9BURK</name>
<feature type="domain" description="CzcB-like C-terminal circularly permuted SH3-like" evidence="4">
    <location>
        <begin position="290"/>
        <end position="351"/>
    </location>
</feature>
<feature type="chain" id="PRO_5028851327" evidence="2">
    <location>
        <begin position="30"/>
        <end position="376"/>
    </location>
</feature>
<dbReference type="AlphaFoldDB" id="A0A7C9PG73"/>
<proteinExistence type="inferred from homology"/>
<sequence>MAHSLSPTHRTAGLLALTALALVACAPKAVPPEPVRAVRLLTVGQADAVRVSEFPGEVKARIETRLSFRVPGKLLQRPAQLGETVRAGQVLAQLDPADLRLGRDAAQAGVRAADVALQQALADLQRARELKGQGFVSAAEVERRETAWRSAQAQWEQARAQAQVQDNQSAYAQLTAPEAGVIAGIEAEPGQVLAAGTAVLRLAHDGPRDAVFQVPETRYQEFRRALGQPGLLRWQAWGEADSRPVTLRELAAAADPVTRTFLAKADIGREAVLGQSGTLRLPQVTAAAAIRVPLTAVLADKGRSAVWVLDGASMTVALRPVELGGSDGNQAIVSQGLKPGEEIVTAGTHVLTAGQKVRRMGDSAVGPSTASASAQR</sequence>
<dbReference type="Gene3D" id="1.10.287.470">
    <property type="entry name" value="Helix hairpin bin"/>
    <property type="match status" value="1"/>
</dbReference>
<reference evidence="5 6" key="1">
    <citation type="submission" date="2020-02" db="EMBL/GenBank/DDBJ databases">
        <title>Ideonella bacterium strain TBM-1.</title>
        <authorList>
            <person name="Chen W.-M."/>
        </authorList>
    </citation>
    <scope>NUCLEOTIDE SEQUENCE [LARGE SCALE GENOMIC DNA]</scope>
    <source>
        <strain evidence="5 6">TBM-1</strain>
    </source>
</reference>
<keyword evidence="6" id="KW-1185">Reference proteome</keyword>
<comment type="similarity">
    <text evidence="1">Belongs to the membrane fusion protein (MFP) (TC 8.A.1) family.</text>
</comment>
<dbReference type="PANTHER" id="PTHR30469:SF18">
    <property type="entry name" value="RESISTANCE-NODULATION-CELL DIVISION (RND) EFFLUX MEMBRANE FUSION PROTEIN-RELATED"/>
    <property type="match status" value="1"/>
</dbReference>
<dbReference type="Pfam" id="PF25975">
    <property type="entry name" value="CzcB_C"/>
    <property type="match status" value="1"/>
</dbReference>
<dbReference type="InterPro" id="IPR006143">
    <property type="entry name" value="RND_pump_MFP"/>
</dbReference>
<evidence type="ECO:0000256" key="1">
    <source>
        <dbReference type="ARBA" id="ARBA00009477"/>
    </source>
</evidence>
<evidence type="ECO:0000259" key="4">
    <source>
        <dbReference type="Pfam" id="PF25975"/>
    </source>
</evidence>
<dbReference type="Gene3D" id="2.40.420.20">
    <property type="match status" value="1"/>
</dbReference>
<dbReference type="Gene3D" id="2.40.50.100">
    <property type="match status" value="1"/>
</dbReference>
<feature type="domain" description="Multidrug resistance protein MdtA-like barrel-sandwich hybrid" evidence="3">
    <location>
        <begin position="69"/>
        <end position="198"/>
    </location>
</feature>
<organism evidence="5 6">
    <name type="scientific">Ideonella livida</name>
    <dbReference type="NCBI Taxonomy" id="2707176"/>
    <lineage>
        <taxon>Bacteria</taxon>
        <taxon>Pseudomonadati</taxon>
        <taxon>Pseudomonadota</taxon>
        <taxon>Betaproteobacteria</taxon>
        <taxon>Burkholderiales</taxon>
        <taxon>Sphaerotilaceae</taxon>
        <taxon>Ideonella</taxon>
    </lineage>
</organism>
<comment type="caution">
    <text evidence="5">The sequence shown here is derived from an EMBL/GenBank/DDBJ whole genome shotgun (WGS) entry which is preliminary data.</text>
</comment>
<dbReference type="EMBL" id="JAAGOH010000005">
    <property type="protein sequence ID" value="NDY90731.1"/>
    <property type="molecule type" value="Genomic_DNA"/>
</dbReference>
<feature type="signal peptide" evidence="2">
    <location>
        <begin position="1"/>
        <end position="29"/>
    </location>
</feature>
<evidence type="ECO:0000259" key="3">
    <source>
        <dbReference type="Pfam" id="PF25917"/>
    </source>
</evidence>
<dbReference type="PANTHER" id="PTHR30469">
    <property type="entry name" value="MULTIDRUG RESISTANCE PROTEIN MDTA"/>
    <property type="match status" value="1"/>
</dbReference>
<evidence type="ECO:0000313" key="6">
    <source>
        <dbReference type="Proteomes" id="UP000484255"/>
    </source>
</evidence>
<accession>A0A7C9PG73</accession>
<protein>
    <submittedName>
        <fullName evidence="5">Efflux RND transporter periplasmic adaptor subunit</fullName>
    </submittedName>
</protein>
<dbReference type="NCBIfam" id="TIGR01730">
    <property type="entry name" value="RND_mfp"/>
    <property type="match status" value="1"/>
</dbReference>
<dbReference type="SUPFAM" id="SSF111369">
    <property type="entry name" value="HlyD-like secretion proteins"/>
    <property type="match status" value="1"/>
</dbReference>
<dbReference type="Proteomes" id="UP000484255">
    <property type="component" value="Unassembled WGS sequence"/>
</dbReference>
<dbReference type="Gene3D" id="2.40.30.170">
    <property type="match status" value="1"/>
</dbReference>
<dbReference type="InterPro" id="IPR058649">
    <property type="entry name" value="CzcB_C"/>
</dbReference>
<keyword evidence="2" id="KW-0732">Signal</keyword>
<evidence type="ECO:0000256" key="2">
    <source>
        <dbReference type="SAM" id="SignalP"/>
    </source>
</evidence>
<dbReference type="RefSeq" id="WP_163456590.1">
    <property type="nucleotide sequence ID" value="NZ_JAAGOH010000005.1"/>
</dbReference>
<dbReference type="InterPro" id="IPR058625">
    <property type="entry name" value="MdtA-like_BSH"/>
</dbReference>
<evidence type="ECO:0000313" key="5">
    <source>
        <dbReference type="EMBL" id="NDY90731.1"/>
    </source>
</evidence>
<gene>
    <name evidence="5" type="ORF">G3A44_05930</name>
</gene>
<dbReference type="GO" id="GO:0015562">
    <property type="term" value="F:efflux transmembrane transporter activity"/>
    <property type="evidence" value="ECO:0007669"/>
    <property type="project" value="TreeGrafter"/>
</dbReference>